<dbReference type="FunFam" id="2.30.30.40:FF:000053">
    <property type="entry name" value="endophilin-A1 isoform X2"/>
    <property type="match status" value="1"/>
</dbReference>
<evidence type="ECO:0000256" key="18">
    <source>
        <dbReference type="SAM" id="MobiDB-lite"/>
    </source>
</evidence>
<gene>
    <name evidence="21" type="ORF">KC01_LOCUS22939</name>
</gene>
<keyword evidence="11" id="KW-0446">Lipid-binding</keyword>
<dbReference type="GO" id="GO:0002102">
    <property type="term" value="C:podosome"/>
    <property type="evidence" value="ECO:0007669"/>
    <property type="project" value="UniProtKB-SubCell"/>
</dbReference>
<evidence type="ECO:0000256" key="1">
    <source>
        <dbReference type="ARBA" id="ARBA00004188"/>
    </source>
</evidence>
<dbReference type="InterPro" id="IPR001452">
    <property type="entry name" value="SH3_domain"/>
</dbReference>
<evidence type="ECO:0000256" key="13">
    <source>
        <dbReference type="ARBA" id="ARBA00023273"/>
    </source>
</evidence>
<keyword evidence="8" id="KW-0967">Endosome</keyword>
<dbReference type="Gene3D" id="2.30.30.40">
    <property type="entry name" value="SH3 Domains"/>
    <property type="match status" value="1"/>
</dbReference>
<evidence type="ECO:0000256" key="14">
    <source>
        <dbReference type="ARBA" id="ARBA00024839"/>
    </source>
</evidence>
<feature type="compositionally biased region" description="Polar residues" evidence="18">
    <location>
        <begin position="404"/>
        <end position="426"/>
    </location>
</feature>
<dbReference type="InterPro" id="IPR027267">
    <property type="entry name" value="AH/BAR_dom_sf"/>
</dbReference>
<organism evidence="21 22">
    <name type="scientific">Knipowitschia caucasica</name>
    <name type="common">Caucasian dwarf goby</name>
    <name type="synonym">Pomatoschistus caucasicus</name>
    <dbReference type="NCBI Taxonomy" id="637954"/>
    <lineage>
        <taxon>Eukaryota</taxon>
        <taxon>Metazoa</taxon>
        <taxon>Chordata</taxon>
        <taxon>Craniata</taxon>
        <taxon>Vertebrata</taxon>
        <taxon>Euteleostomi</taxon>
        <taxon>Actinopterygii</taxon>
        <taxon>Neopterygii</taxon>
        <taxon>Teleostei</taxon>
        <taxon>Neoteleostei</taxon>
        <taxon>Acanthomorphata</taxon>
        <taxon>Gobiaria</taxon>
        <taxon>Gobiiformes</taxon>
        <taxon>Gobioidei</taxon>
        <taxon>Gobiidae</taxon>
        <taxon>Gobiinae</taxon>
        <taxon>Knipowitschia</taxon>
    </lineage>
</organism>
<evidence type="ECO:0000256" key="17">
    <source>
        <dbReference type="PROSITE-ProRule" id="PRU00192"/>
    </source>
</evidence>
<dbReference type="InterPro" id="IPR004148">
    <property type="entry name" value="BAR_dom"/>
</dbReference>
<dbReference type="SUPFAM" id="SSF50044">
    <property type="entry name" value="SH3-domain"/>
    <property type="match status" value="1"/>
</dbReference>
<dbReference type="PROSITE" id="PS51021">
    <property type="entry name" value="BAR"/>
    <property type="match status" value="1"/>
</dbReference>
<sequence>MLAGTLGGEGGTLGELRAARGRGERIESVVDAATTAQRGGEDRREEGERGQRQQRSEDSGGRTAGSRRRGYEREDGGDRPQYSGSMRRDGCHTWIQTATSAEEGGGRARRADRGDRSERAEICPDLLRWRLNAVIKMSVAGLRKQFYKASQLVSEKVGGAEGTKLDEEFKDLERKVDVTSKAVVDVISKTSEYLQPNPASRAKLSMLNTVSKIRGQVKNPGYPQAEGLMGECMAKYGRELGEDTNFGGALFDVGESMKRLAEVKDSLDIDVKQNFIDPLQGLCDKDLREIQHHLKKLEGRRLDYDYKKKRQGKIPDEEIQQALEKFHESKEVAQTSMYNLLETDIEQVSQLSSLVESQLQYHREAVQVLEELYSKLQERVTEAQTRPRREYTPKPKPVYDFGDNSHSNGGYTSSMSAPPSRNSAPEQPSCKALYDFDPENEGELGFREGDIIILTNQIDENWYEGMLNSQSGFFPLNYVEVLVPLPH</sequence>
<proteinExistence type="inferred from homology"/>
<feature type="compositionally biased region" description="Basic and acidic residues" evidence="18">
    <location>
        <begin position="104"/>
        <end position="117"/>
    </location>
</feature>
<name>A0AAV2L2U9_KNICA</name>
<evidence type="ECO:0000256" key="8">
    <source>
        <dbReference type="ARBA" id="ARBA00022753"/>
    </source>
</evidence>
<feature type="compositionally biased region" description="Gly residues" evidence="18">
    <location>
        <begin position="1"/>
        <end position="13"/>
    </location>
</feature>
<dbReference type="PANTHER" id="PTHR14167:SF63">
    <property type="entry name" value="ENDOPHILIN-A2"/>
    <property type="match status" value="1"/>
</dbReference>
<evidence type="ECO:0000256" key="5">
    <source>
        <dbReference type="ARBA" id="ARBA00022443"/>
    </source>
</evidence>
<feature type="region of interest" description="Disordered" evidence="18">
    <location>
        <begin position="98"/>
        <end position="117"/>
    </location>
</feature>
<keyword evidence="5 17" id="KW-0728">SH3 domain</keyword>
<keyword evidence="6" id="KW-0963">Cytoplasm</keyword>
<comment type="function">
    <text evidence="14">Implicated in endocytosis. May recruit other proteins to membranes with high curvature.</text>
</comment>
<dbReference type="InterPro" id="IPR050384">
    <property type="entry name" value="Endophilin_SH3RF"/>
</dbReference>
<dbReference type="InterPro" id="IPR035824">
    <property type="entry name" value="Endophilin_A_SH3"/>
</dbReference>
<feature type="domain" description="BAR" evidence="20">
    <location>
        <begin position="154"/>
        <end position="385"/>
    </location>
</feature>
<dbReference type="Pfam" id="PF00018">
    <property type="entry name" value="SH3_1"/>
    <property type="match status" value="1"/>
</dbReference>
<dbReference type="CDD" id="cd07592">
    <property type="entry name" value="BAR_Endophilin_A"/>
    <property type="match status" value="1"/>
</dbReference>
<feature type="region of interest" description="Disordered" evidence="18">
    <location>
        <begin position="380"/>
        <end position="433"/>
    </location>
</feature>
<accession>A0AAV2L2U9</accession>
<keyword evidence="12" id="KW-0472">Membrane</keyword>
<dbReference type="GO" id="GO:0098978">
    <property type="term" value="C:glutamatergic synapse"/>
    <property type="evidence" value="ECO:0007669"/>
    <property type="project" value="TreeGrafter"/>
</dbReference>
<evidence type="ECO:0000256" key="12">
    <source>
        <dbReference type="ARBA" id="ARBA00023136"/>
    </source>
</evidence>
<feature type="compositionally biased region" description="Basic and acidic residues" evidence="18">
    <location>
        <begin position="17"/>
        <end position="28"/>
    </location>
</feature>
<evidence type="ECO:0000256" key="11">
    <source>
        <dbReference type="ARBA" id="ARBA00023121"/>
    </source>
</evidence>
<dbReference type="Gene3D" id="1.20.1270.60">
    <property type="entry name" value="Arfaptin homology (AH) domain/BAR domain"/>
    <property type="match status" value="1"/>
</dbReference>
<feature type="compositionally biased region" description="Basic and acidic residues" evidence="18">
    <location>
        <begin position="69"/>
        <end position="78"/>
    </location>
</feature>
<evidence type="ECO:0000259" key="19">
    <source>
        <dbReference type="PROSITE" id="PS50002"/>
    </source>
</evidence>
<reference evidence="21 22" key="1">
    <citation type="submission" date="2024-04" db="EMBL/GenBank/DDBJ databases">
        <authorList>
            <person name="Waldvogel A.-M."/>
            <person name="Schoenle A."/>
        </authorList>
    </citation>
    <scope>NUCLEOTIDE SEQUENCE [LARGE SCALE GENOMIC DNA]</scope>
</reference>
<dbReference type="Pfam" id="PF03114">
    <property type="entry name" value="BAR"/>
    <property type="match status" value="1"/>
</dbReference>
<keyword evidence="13" id="KW-0966">Cell projection</keyword>
<dbReference type="CDD" id="cd11803">
    <property type="entry name" value="SH3_Endophilin_A"/>
    <property type="match status" value="1"/>
</dbReference>
<evidence type="ECO:0000313" key="21">
    <source>
        <dbReference type="EMBL" id="CAL1593934.1"/>
    </source>
</evidence>
<comment type="similarity">
    <text evidence="4">Belongs to the endophilin family.</text>
</comment>
<feature type="region of interest" description="Disordered" evidence="18">
    <location>
        <begin position="1"/>
        <end position="90"/>
    </location>
</feature>
<dbReference type="EMBL" id="OZ035824">
    <property type="protein sequence ID" value="CAL1593934.1"/>
    <property type="molecule type" value="Genomic_DNA"/>
</dbReference>
<keyword evidence="7" id="KW-0254">Endocytosis</keyword>
<dbReference type="GO" id="GO:0031901">
    <property type="term" value="C:early endosome membrane"/>
    <property type="evidence" value="ECO:0007669"/>
    <property type="project" value="UniProtKB-SubCell"/>
</dbReference>
<dbReference type="PROSITE" id="PS50002">
    <property type="entry name" value="SH3"/>
    <property type="match status" value="1"/>
</dbReference>
<evidence type="ECO:0000256" key="6">
    <source>
        <dbReference type="ARBA" id="ARBA00022490"/>
    </source>
</evidence>
<evidence type="ECO:0000256" key="7">
    <source>
        <dbReference type="ARBA" id="ARBA00022583"/>
    </source>
</evidence>
<feature type="compositionally biased region" description="Basic and acidic residues" evidence="18">
    <location>
        <begin position="380"/>
        <end position="393"/>
    </location>
</feature>
<evidence type="ECO:0000256" key="15">
    <source>
        <dbReference type="ARBA" id="ARBA00040340"/>
    </source>
</evidence>
<keyword evidence="10" id="KW-0175">Coiled coil</keyword>
<evidence type="ECO:0000313" key="22">
    <source>
        <dbReference type="Proteomes" id="UP001497482"/>
    </source>
</evidence>
<dbReference type="GO" id="GO:0016191">
    <property type="term" value="P:synaptic vesicle uncoating"/>
    <property type="evidence" value="ECO:0007669"/>
    <property type="project" value="TreeGrafter"/>
</dbReference>
<dbReference type="SUPFAM" id="SSF103657">
    <property type="entry name" value="BAR/IMD domain-like"/>
    <property type="match status" value="1"/>
</dbReference>
<evidence type="ECO:0000256" key="2">
    <source>
        <dbReference type="ARBA" id="ARBA00004220"/>
    </source>
</evidence>
<dbReference type="InterPro" id="IPR036028">
    <property type="entry name" value="SH3-like_dom_sf"/>
</dbReference>
<dbReference type="GO" id="GO:0098793">
    <property type="term" value="C:presynapse"/>
    <property type="evidence" value="ECO:0007669"/>
    <property type="project" value="TreeGrafter"/>
</dbReference>
<protein>
    <recommendedName>
        <fullName evidence="15">Endophilin-A2</fullName>
    </recommendedName>
    <alternativeName>
        <fullName evidence="16">Endophilin-2</fullName>
    </alternativeName>
</protein>
<comment type="subcellular location">
    <subcellularLocation>
        <location evidence="1">Cell projection</location>
        <location evidence="1">Podosome</location>
    </subcellularLocation>
    <subcellularLocation>
        <location evidence="3">Cytoplasm</location>
    </subcellularLocation>
    <subcellularLocation>
        <location evidence="2">Early endosome membrane</location>
        <topology evidence="2">Peripheral membrane protein</topology>
    </subcellularLocation>
</comment>
<evidence type="ECO:0000256" key="10">
    <source>
        <dbReference type="ARBA" id="ARBA00023054"/>
    </source>
</evidence>
<dbReference type="PANTHER" id="PTHR14167">
    <property type="entry name" value="SH3 DOMAIN-CONTAINING"/>
    <property type="match status" value="1"/>
</dbReference>
<keyword evidence="9" id="KW-0965">Cell junction</keyword>
<keyword evidence="22" id="KW-1185">Reference proteome</keyword>
<dbReference type="GO" id="GO:0008289">
    <property type="term" value="F:lipid binding"/>
    <property type="evidence" value="ECO:0007669"/>
    <property type="project" value="UniProtKB-KW"/>
</dbReference>
<dbReference type="PRINTS" id="PR00452">
    <property type="entry name" value="SH3DOMAIN"/>
</dbReference>
<dbReference type="Proteomes" id="UP001497482">
    <property type="component" value="Chromosome 2"/>
</dbReference>
<dbReference type="AlphaFoldDB" id="A0AAV2L2U9"/>
<dbReference type="SMART" id="SM00721">
    <property type="entry name" value="BAR"/>
    <property type="match status" value="1"/>
</dbReference>
<evidence type="ECO:0000256" key="16">
    <source>
        <dbReference type="ARBA" id="ARBA00043171"/>
    </source>
</evidence>
<evidence type="ECO:0000256" key="9">
    <source>
        <dbReference type="ARBA" id="ARBA00022949"/>
    </source>
</evidence>
<evidence type="ECO:0000259" key="20">
    <source>
        <dbReference type="PROSITE" id="PS51021"/>
    </source>
</evidence>
<evidence type="ECO:0000256" key="3">
    <source>
        <dbReference type="ARBA" id="ARBA00004496"/>
    </source>
</evidence>
<feature type="compositionally biased region" description="Basic and acidic residues" evidence="18">
    <location>
        <begin position="39"/>
        <end position="60"/>
    </location>
</feature>
<evidence type="ECO:0000256" key="4">
    <source>
        <dbReference type="ARBA" id="ARBA00006697"/>
    </source>
</evidence>
<dbReference type="FunFam" id="1.20.1270.60:FF:000021">
    <property type="entry name" value="Endophilin-A2 isoform 1"/>
    <property type="match status" value="1"/>
</dbReference>
<dbReference type="SMART" id="SM00326">
    <property type="entry name" value="SH3"/>
    <property type="match status" value="1"/>
</dbReference>
<feature type="domain" description="SH3" evidence="19">
    <location>
        <begin position="425"/>
        <end position="484"/>
    </location>
</feature>